<protein>
    <submittedName>
        <fullName evidence="3">Fatty acid hydroxylase</fullName>
    </submittedName>
</protein>
<comment type="caution">
    <text evidence="3">The sequence shown here is derived from an EMBL/GenBank/DDBJ whole genome shotgun (WGS) entry which is preliminary data.</text>
</comment>
<dbReference type="RefSeq" id="WP_069407158.1">
    <property type="nucleotide sequence ID" value="NZ_MIGZ01000158.1"/>
</dbReference>
<accession>A0A1E3R8F3</accession>
<feature type="transmembrane region" description="Helical" evidence="1">
    <location>
        <begin position="136"/>
        <end position="157"/>
    </location>
</feature>
<dbReference type="GO" id="GO:0005506">
    <property type="term" value="F:iron ion binding"/>
    <property type="evidence" value="ECO:0007669"/>
    <property type="project" value="InterPro"/>
</dbReference>
<evidence type="ECO:0000313" key="3">
    <source>
        <dbReference type="EMBL" id="ODQ86079.1"/>
    </source>
</evidence>
<feature type="domain" description="Fatty acid hydroxylase" evidence="2">
    <location>
        <begin position="57"/>
        <end position="201"/>
    </location>
</feature>
<dbReference type="GO" id="GO:0016491">
    <property type="term" value="F:oxidoreductase activity"/>
    <property type="evidence" value="ECO:0007669"/>
    <property type="project" value="InterPro"/>
</dbReference>
<dbReference type="InterPro" id="IPR006694">
    <property type="entry name" value="Fatty_acid_hydroxylase"/>
</dbReference>
<keyword evidence="4" id="KW-1185">Reference proteome</keyword>
<dbReference type="GO" id="GO:0008610">
    <property type="term" value="P:lipid biosynthetic process"/>
    <property type="evidence" value="ECO:0007669"/>
    <property type="project" value="InterPro"/>
</dbReference>
<feature type="transmembrane region" description="Helical" evidence="1">
    <location>
        <begin position="29"/>
        <end position="48"/>
    </location>
</feature>
<dbReference type="Proteomes" id="UP000094243">
    <property type="component" value="Unassembled WGS sequence"/>
</dbReference>
<dbReference type="Pfam" id="PF04116">
    <property type="entry name" value="FA_hydroxylase"/>
    <property type="match status" value="1"/>
</dbReference>
<dbReference type="AlphaFoldDB" id="A0A1E3R8F3"/>
<name>A0A1E3R8F3_9MYCO</name>
<dbReference type="OrthoDB" id="9784228at2"/>
<proteinExistence type="predicted"/>
<feature type="transmembrane region" description="Helical" evidence="1">
    <location>
        <begin position="104"/>
        <end position="130"/>
    </location>
</feature>
<evidence type="ECO:0000256" key="1">
    <source>
        <dbReference type="SAM" id="Phobius"/>
    </source>
</evidence>
<sequence>MSTAPTRTTRRAFTLADARREFWKYPSPWMISATLAAALVARIVVGDWRPTDAAVPVVMVALFPFLEWVVHVFILHWRPKTFGPFTVDPLLAREHRAHHMNPRAVGLIFIPWKALLWVLPLAVGVAVLAFPRLGMGLTFLVCIAAFGLAYEWTHYLIHADYKPKTRLYRAVWRNHRQHHFKNEHYWFTVTSSGTADRVLRTYPDPAEVENSPTVKNLHAENVSAAAG</sequence>
<gene>
    <name evidence="3" type="ORF">BHQ17_21700</name>
</gene>
<dbReference type="EMBL" id="MIGZ01000158">
    <property type="protein sequence ID" value="ODQ86079.1"/>
    <property type="molecule type" value="Genomic_DNA"/>
</dbReference>
<keyword evidence="1" id="KW-1133">Transmembrane helix</keyword>
<evidence type="ECO:0000313" key="4">
    <source>
        <dbReference type="Proteomes" id="UP000094243"/>
    </source>
</evidence>
<keyword evidence="1" id="KW-0472">Membrane</keyword>
<reference evidence="4" key="1">
    <citation type="submission" date="2016-09" db="EMBL/GenBank/DDBJ databases">
        <authorList>
            <person name="Greninger A.L."/>
            <person name="Jerome K.R."/>
            <person name="Mcnair B."/>
            <person name="Wallis C."/>
            <person name="Fang F."/>
        </authorList>
    </citation>
    <scope>NUCLEOTIDE SEQUENCE [LARGE SCALE GENOMIC DNA]</scope>
    <source>
        <strain evidence="4">M7</strain>
    </source>
</reference>
<evidence type="ECO:0000259" key="2">
    <source>
        <dbReference type="Pfam" id="PF04116"/>
    </source>
</evidence>
<feature type="transmembrane region" description="Helical" evidence="1">
    <location>
        <begin position="54"/>
        <end position="75"/>
    </location>
</feature>
<keyword evidence="1" id="KW-0812">Transmembrane</keyword>
<organism evidence="3 4">
    <name type="scientific">Mycolicibacterium holsaticum</name>
    <dbReference type="NCBI Taxonomy" id="152142"/>
    <lineage>
        <taxon>Bacteria</taxon>
        <taxon>Bacillati</taxon>
        <taxon>Actinomycetota</taxon>
        <taxon>Actinomycetes</taxon>
        <taxon>Mycobacteriales</taxon>
        <taxon>Mycobacteriaceae</taxon>
        <taxon>Mycolicibacterium</taxon>
    </lineage>
</organism>